<dbReference type="InterPro" id="IPR017930">
    <property type="entry name" value="Myb_dom"/>
</dbReference>
<dbReference type="PROSITE" id="PS51294">
    <property type="entry name" value="HTH_MYB"/>
    <property type="match status" value="1"/>
</dbReference>
<dbReference type="GO" id="GO:0070187">
    <property type="term" value="C:shelterin complex"/>
    <property type="evidence" value="ECO:0007669"/>
    <property type="project" value="EnsemblFungi"/>
</dbReference>
<evidence type="ECO:0000259" key="10">
    <source>
        <dbReference type="PROSITE" id="PS50172"/>
    </source>
</evidence>
<evidence type="ECO:0000256" key="6">
    <source>
        <dbReference type="ARBA" id="ARBA00023163"/>
    </source>
</evidence>
<evidence type="ECO:0000256" key="7">
    <source>
        <dbReference type="ARBA" id="ARBA00023242"/>
    </source>
</evidence>
<dbReference type="InterPro" id="IPR021661">
    <property type="entry name" value="Rap1_C"/>
</dbReference>
<dbReference type="PANTHER" id="PTHR16466:SF6">
    <property type="entry name" value="TELOMERIC REPEAT-BINDING FACTOR 2-INTERACTING PROTEIN 1"/>
    <property type="match status" value="1"/>
</dbReference>
<dbReference type="AlphaFoldDB" id="A0A1G4JT91"/>
<keyword evidence="5" id="KW-0010">Activator</keyword>
<dbReference type="GO" id="GO:0070200">
    <property type="term" value="P:establishment of protein localization to telomere"/>
    <property type="evidence" value="ECO:0007669"/>
    <property type="project" value="EnsemblFungi"/>
</dbReference>
<keyword evidence="7 8" id="KW-0539">Nucleus</keyword>
<dbReference type="InterPro" id="IPR036420">
    <property type="entry name" value="BRCT_dom_sf"/>
</dbReference>
<feature type="domain" description="BRCT" evidence="10">
    <location>
        <begin position="48"/>
        <end position="128"/>
    </location>
</feature>
<dbReference type="GO" id="GO:0000122">
    <property type="term" value="P:negative regulation of transcription by RNA polymerase II"/>
    <property type="evidence" value="ECO:0007669"/>
    <property type="project" value="EnsemblFungi"/>
</dbReference>
<dbReference type="Proteomes" id="UP000190274">
    <property type="component" value="Chromosome G"/>
</dbReference>
<dbReference type="STRING" id="1266660.A0A1G4JT91"/>
<evidence type="ECO:0000256" key="2">
    <source>
        <dbReference type="ARBA" id="ARBA00022454"/>
    </source>
</evidence>
<dbReference type="SUPFAM" id="SSF46689">
    <property type="entry name" value="Homeodomain-like"/>
    <property type="match status" value="2"/>
</dbReference>
<dbReference type="GO" id="GO:0006110">
    <property type="term" value="P:regulation of glycolytic process"/>
    <property type="evidence" value="ECO:0007669"/>
    <property type="project" value="EnsemblFungi"/>
</dbReference>
<sequence>MSQGDDFESPSTNNFVDAVSTQPAEDNASAEAQDKSGDNSTNANEVNDQANIFQDLAFFVAQEDLRQELEPLIELHGGKVLKELPSGQSSKEFVVSPTNTADLPTVTSAYVRECCATRVLLKLGRFLVPYSGLNTETQPSGYNGDDSGTGNSPAMYPITEKSGESDSRTNVKKSVTASSSPKKAQPASGVATIKLNVSKPECDPANSSLGDETGVQVSNGPKQATTSTTGSTSLPHRPALPQATENAAVKAKDEDEHSKQRYVAAQNKANFTSEEDNFILEVVRKNPSRRTTHTLFDEISRFVPAHTGNSIRHRYRAYLAKRLDFVYEVDDQGRLVRDENGELIKTTVLPKSLKNKFIASEDYDLALNIKRQFYRDLYQVDPETGKSLIENGDSPSEAARRAITMEANVEPGSEPSLEAFRVGERRGPVPREFFKLYTQRNPTHTENAWRDRFRKFLLTYGIDRYIEYYEHEVAQDRVPEAMKNLTNRPKRPGERTPGNYSSQPKKIKLPDNEQAAEEQSSNISQRTKTVAKGSKPSKTDPSGISDADLLDEETLNFITGLRRDLSKIESAGGTAFEYPQEIAESIRNDFTNEESQFDNIDPDTFSFPPPLASNDLFMPNFFRLNSTRKFVDKINEIISRDYEASQAEKLVQDLCEEAGVRKTFSTSILTALSGDLMVFPRYFLCMFSMKANPPLNVPGIWTRDDDEALRRGTEEDVKKLTEKHGSGRIEMRKRFIASDLV</sequence>
<evidence type="ECO:0000256" key="5">
    <source>
        <dbReference type="ARBA" id="ARBA00023159"/>
    </source>
</evidence>
<feature type="compositionally biased region" description="Polar residues" evidence="9">
    <location>
        <begin position="205"/>
        <end position="234"/>
    </location>
</feature>
<dbReference type="Pfam" id="PF00249">
    <property type="entry name" value="Myb_DNA-binding"/>
    <property type="match status" value="1"/>
</dbReference>
<dbReference type="InterPro" id="IPR009057">
    <property type="entry name" value="Homeodomain-like_sf"/>
</dbReference>
<dbReference type="GO" id="GO:0042393">
    <property type="term" value="F:histone binding"/>
    <property type="evidence" value="ECO:0007669"/>
    <property type="project" value="EnsemblFungi"/>
</dbReference>
<dbReference type="GO" id="GO:0005667">
    <property type="term" value="C:transcription regulator complex"/>
    <property type="evidence" value="ECO:0007669"/>
    <property type="project" value="EnsemblFungi"/>
</dbReference>
<dbReference type="InterPro" id="IPR001357">
    <property type="entry name" value="BRCT_dom"/>
</dbReference>
<feature type="region of interest" description="Disordered" evidence="9">
    <location>
        <begin position="133"/>
        <end position="259"/>
    </location>
</feature>
<dbReference type="GO" id="GO:0008301">
    <property type="term" value="F:DNA binding, bending"/>
    <property type="evidence" value="ECO:0007669"/>
    <property type="project" value="EnsemblFungi"/>
</dbReference>
<dbReference type="GO" id="GO:0031848">
    <property type="term" value="P:protection from non-homologous end joining at telomere"/>
    <property type="evidence" value="ECO:0007669"/>
    <property type="project" value="EnsemblFungi"/>
</dbReference>
<dbReference type="Gene3D" id="3.40.50.10190">
    <property type="entry name" value="BRCT domain"/>
    <property type="match status" value="1"/>
</dbReference>
<dbReference type="Pfam" id="PF11626">
    <property type="entry name" value="Rap1_C"/>
    <property type="match status" value="1"/>
</dbReference>
<dbReference type="GO" id="GO:0000981">
    <property type="term" value="F:DNA-binding transcription factor activity, RNA polymerase II-specific"/>
    <property type="evidence" value="ECO:0007669"/>
    <property type="project" value="EnsemblFungi"/>
</dbReference>
<dbReference type="GO" id="GO:0000987">
    <property type="term" value="F:cis-regulatory region sequence-specific DNA binding"/>
    <property type="evidence" value="ECO:0007669"/>
    <property type="project" value="EnsemblFungi"/>
</dbReference>
<dbReference type="GO" id="GO:0031492">
    <property type="term" value="F:nucleosomal DNA binding"/>
    <property type="evidence" value="ECO:0007669"/>
    <property type="project" value="EnsemblFungi"/>
</dbReference>
<keyword evidence="4" id="KW-0805">Transcription regulation</keyword>
<evidence type="ECO:0000256" key="4">
    <source>
        <dbReference type="ARBA" id="ARBA00023015"/>
    </source>
</evidence>
<evidence type="ECO:0000256" key="3">
    <source>
        <dbReference type="ARBA" id="ARBA00022895"/>
    </source>
</evidence>
<comment type="subcellular location">
    <subcellularLocation>
        <location evidence="8">Nucleus</location>
    </subcellularLocation>
    <subcellularLocation>
        <location evidence="8">Chromosome</location>
        <location evidence="8">Telomere</location>
    </subcellularLocation>
</comment>
<name>A0A1G4JT91_9SACH</name>
<dbReference type="CDD" id="cd11655">
    <property type="entry name" value="rap1_myb-like"/>
    <property type="match status" value="2"/>
</dbReference>
<feature type="compositionally biased region" description="Polar residues" evidence="9">
    <location>
        <begin position="517"/>
        <end position="528"/>
    </location>
</feature>
<dbReference type="Gene3D" id="1.10.10.60">
    <property type="entry name" value="Homeodomain-like"/>
    <property type="match status" value="2"/>
</dbReference>
<dbReference type="Pfam" id="PF09197">
    <property type="entry name" value="Rap1-DNA-bind"/>
    <property type="match status" value="1"/>
</dbReference>
<feature type="compositionally biased region" description="Polar residues" evidence="9">
    <location>
        <begin position="133"/>
        <end position="152"/>
    </location>
</feature>
<dbReference type="InterPro" id="IPR038104">
    <property type="entry name" value="Rap1_C_sf"/>
</dbReference>
<dbReference type="SMART" id="SM00717">
    <property type="entry name" value="SANT"/>
    <property type="match status" value="1"/>
</dbReference>
<proteinExistence type="inferred from homology"/>
<dbReference type="CDD" id="cd11653">
    <property type="entry name" value="rap1_RCT"/>
    <property type="match status" value="1"/>
</dbReference>
<dbReference type="GO" id="GO:0071169">
    <property type="term" value="P:establishment of protein localization to chromatin"/>
    <property type="evidence" value="ECO:0007669"/>
    <property type="project" value="EnsemblFungi"/>
</dbReference>
<dbReference type="InterPro" id="IPR001005">
    <property type="entry name" value="SANT/Myb"/>
</dbReference>
<dbReference type="GO" id="GO:0030466">
    <property type="term" value="P:silent mating-type cassette heterochromatin formation"/>
    <property type="evidence" value="ECO:0007669"/>
    <property type="project" value="EnsemblFungi"/>
</dbReference>
<feature type="compositionally biased region" description="Basic and acidic residues" evidence="9">
    <location>
        <begin position="250"/>
        <end position="259"/>
    </location>
</feature>
<feature type="region of interest" description="Disordered" evidence="9">
    <location>
        <begin position="480"/>
        <end position="546"/>
    </location>
</feature>
<evidence type="ECO:0000259" key="11">
    <source>
        <dbReference type="PROSITE" id="PS51294"/>
    </source>
</evidence>
<evidence type="ECO:0000313" key="12">
    <source>
        <dbReference type="EMBL" id="SCU94114.1"/>
    </source>
</evidence>
<dbReference type="GO" id="GO:0071919">
    <property type="term" value="P:G-quadruplex DNA formation"/>
    <property type="evidence" value="ECO:0007669"/>
    <property type="project" value="EnsemblFungi"/>
</dbReference>
<keyword evidence="6" id="KW-0804">Transcription</keyword>
<dbReference type="GO" id="GO:0010833">
    <property type="term" value="P:telomere maintenance via telomere lengthening"/>
    <property type="evidence" value="ECO:0007669"/>
    <property type="project" value="UniProtKB-UniRule"/>
</dbReference>
<reference evidence="13" key="1">
    <citation type="submission" date="2016-03" db="EMBL/GenBank/DDBJ databases">
        <authorList>
            <person name="Devillers H."/>
        </authorList>
    </citation>
    <scope>NUCLEOTIDE SEQUENCE [LARGE SCALE GENOMIC DNA]</scope>
</reference>
<dbReference type="GO" id="GO:0003691">
    <property type="term" value="F:double-stranded telomeric DNA binding"/>
    <property type="evidence" value="ECO:0007669"/>
    <property type="project" value="EnsemblFungi"/>
</dbReference>
<feature type="region of interest" description="Disordered" evidence="9">
    <location>
        <begin position="1"/>
        <end position="44"/>
    </location>
</feature>
<keyword evidence="13" id="KW-1185">Reference proteome</keyword>
<dbReference type="PANTHER" id="PTHR16466">
    <property type="entry name" value="TELOMERE REPEAT-BINDING FACTOR 2-INTERACTING PROTEIN 1"/>
    <property type="match status" value="1"/>
</dbReference>
<dbReference type="GO" id="GO:0061849">
    <property type="term" value="F:telomeric G-quadruplex DNA binding"/>
    <property type="evidence" value="ECO:0007669"/>
    <property type="project" value="EnsemblFungi"/>
</dbReference>
<dbReference type="InterPro" id="IPR015280">
    <property type="entry name" value="Rap1_DNA-bd"/>
</dbReference>
<dbReference type="GO" id="GO:0031509">
    <property type="term" value="P:subtelomeric heterochromatin formation"/>
    <property type="evidence" value="ECO:0007669"/>
    <property type="project" value="EnsemblFungi"/>
</dbReference>
<dbReference type="Pfam" id="PF16589">
    <property type="entry name" value="BRCT_2"/>
    <property type="match status" value="1"/>
</dbReference>
<evidence type="ECO:0000256" key="9">
    <source>
        <dbReference type="SAM" id="MobiDB-lite"/>
    </source>
</evidence>
<dbReference type="GO" id="GO:0005829">
    <property type="term" value="C:cytosol"/>
    <property type="evidence" value="ECO:0007669"/>
    <property type="project" value="EnsemblFungi"/>
</dbReference>
<dbReference type="Gene3D" id="1.20.120.1480">
    <property type="match status" value="1"/>
</dbReference>
<dbReference type="Gene3D" id="1.10.10.2170">
    <property type="match status" value="1"/>
</dbReference>
<comment type="function">
    <text evidence="8">Involved in the regulation of telomere length, clustering and has a specific role in telomere position effect (TPE).</text>
</comment>
<dbReference type="GO" id="GO:0017025">
    <property type="term" value="F:TBP-class protein binding"/>
    <property type="evidence" value="ECO:0007669"/>
    <property type="project" value="EnsemblFungi"/>
</dbReference>
<dbReference type="GO" id="GO:0045944">
    <property type="term" value="P:positive regulation of transcription by RNA polymerase II"/>
    <property type="evidence" value="ECO:0007669"/>
    <property type="project" value="EnsemblFungi"/>
</dbReference>
<protein>
    <recommendedName>
        <fullName evidence="8">DNA-binding protein RAP1</fullName>
    </recommendedName>
</protein>
<dbReference type="GO" id="GO:0061629">
    <property type="term" value="F:RNA polymerase II-specific DNA-binding transcription factor binding"/>
    <property type="evidence" value="ECO:0007669"/>
    <property type="project" value="EnsemblFungi"/>
</dbReference>
<evidence type="ECO:0000313" key="13">
    <source>
        <dbReference type="Proteomes" id="UP000190274"/>
    </source>
</evidence>
<dbReference type="OrthoDB" id="435460at2759"/>
<dbReference type="PROSITE" id="PS50172">
    <property type="entry name" value="BRCT"/>
    <property type="match status" value="1"/>
</dbReference>
<dbReference type="InterPro" id="IPR039595">
    <property type="entry name" value="TE2IP/Rap1"/>
</dbReference>
<feature type="compositionally biased region" description="Low complexity" evidence="9">
    <location>
        <begin position="177"/>
        <end position="188"/>
    </location>
</feature>
<organism evidence="12 13">
    <name type="scientific">Lachancea dasiensis</name>
    <dbReference type="NCBI Taxonomy" id="1072105"/>
    <lineage>
        <taxon>Eukaryota</taxon>
        <taxon>Fungi</taxon>
        <taxon>Dikarya</taxon>
        <taxon>Ascomycota</taxon>
        <taxon>Saccharomycotina</taxon>
        <taxon>Saccharomycetes</taxon>
        <taxon>Saccharomycetales</taxon>
        <taxon>Saccharomycetaceae</taxon>
        <taxon>Lachancea</taxon>
    </lineage>
</organism>
<dbReference type="EMBL" id="LT598457">
    <property type="protein sequence ID" value="SCU94114.1"/>
    <property type="molecule type" value="Genomic_DNA"/>
</dbReference>
<dbReference type="GO" id="GO:0000228">
    <property type="term" value="C:nuclear chromosome"/>
    <property type="evidence" value="ECO:0007669"/>
    <property type="project" value="EnsemblFungi"/>
</dbReference>
<accession>A0A1G4JT91</accession>
<dbReference type="SMART" id="SM00292">
    <property type="entry name" value="BRCT"/>
    <property type="match status" value="1"/>
</dbReference>
<evidence type="ECO:0000256" key="1">
    <source>
        <dbReference type="ARBA" id="ARBA00010467"/>
    </source>
</evidence>
<comment type="similarity">
    <text evidence="1 8">Belongs to the RAP1 family.</text>
</comment>
<comment type="subunit">
    <text evidence="8">Homodimer.</text>
</comment>
<dbReference type="GO" id="GO:0001094">
    <property type="term" value="F:TFIID-class transcription factor complex binding"/>
    <property type="evidence" value="ECO:0007669"/>
    <property type="project" value="EnsemblFungi"/>
</dbReference>
<feature type="compositionally biased region" description="Polar residues" evidence="9">
    <location>
        <begin position="9"/>
        <end position="24"/>
    </location>
</feature>
<evidence type="ECO:0000256" key="8">
    <source>
        <dbReference type="RuleBase" id="RU367107"/>
    </source>
</evidence>
<feature type="domain" description="HTH myb-type" evidence="11">
    <location>
        <begin position="267"/>
        <end position="323"/>
    </location>
</feature>
<gene>
    <name evidence="12" type="ORF">LADA_0G06634G</name>
</gene>
<dbReference type="SUPFAM" id="SSF52113">
    <property type="entry name" value="BRCT domain"/>
    <property type="match status" value="1"/>
</dbReference>
<keyword evidence="3 8" id="KW-0779">Telomere</keyword>
<keyword evidence="2 8" id="KW-0158">Chromosome</keyword>